<dbReference type="RefSeq" id="WP_145181105.1">
    <property type="nucleotide sequence ID" value="NZ_CP036266.1"/>
</dbReference>
<gene>
    <name evidence="5" type="ORF">HG66A1_09960</name>
</gene>
<dbReference type="PANTHER" id="PTHR16026">
    <property type="entry name" value="CARTILAGE ACIDIC PROTEIN 1"/>
    <property type="match status" value="1"/>
</dbReference>
<evidence type="ECO:0000259" key="4">
    <source>
        <dbReference type="Pfam" id="PF07593"/>
    </source>
</evidence>
<evidence type="ECO:0000313" key="6">
    <source>
        <dbReference type="Proteomes" id="UP000320421"/>
    </source>
</evidence>
<dbReference type="InterPro" id="IPR027039">
    <property type="entry name" value="Crtac1"/>
</dbReference>
<dbReference type="Proteomes" id="UP000320421">
    <property type="component" value="Chromosome"/>
</dbReference>
<proteinExistence type="predicted"/>
<evidence type="ECO:0000256" key="1">
    <source>
        <dbReference type="ARBA" id="ARBA00022729"/>
    </source>
</evidence>
<dbReference type="AlphaFoldDB" id="A0A517PIL7"/>
<name>A0A517PIL7_9PLAN</name>
<keyword evidence="3" id="KW-1133">Transmembrane helix</keyword>
<dbReference type="SUPFAM" id="SSF69318">
    <property type="entry name" value="Integrin alpha N-terminal domain"/>
    <property type="match status" value="1"/>
</dbReference>
<feature type="domain" description="ASPIC/UnbV" evidence="4">
    <location>
        <begin position="562"/>
        <end position="628"/>
    </location>
</feature>
<organism evidence="5 6">
    <name type="scientific">Gimesia chilikensis</name>
    <dbReference type="NCBI Taxonomy" id="2605989"/>
    <lineage>
        <taxon>Bacteria</taxon>
        <taxon>Pseudomonadati</taxon>
        <taxon>Planctomycetota</taxon>
        <taxon>Planctomycetia</taxon>
        <taxon>Planctomycetales</taxon>
        <taxon>Planctomycetaceae</taxon>
        <taxon>Gimesia</taxon>
    </lineage>
</organism>
<protein>
    <submittedName>
        <fullName evidence="5">ASPIC and UnbV</fullName>
    </submittedName>
</protein>
<evidence type="ECO:0000313" key="5">
    <source>
        <dbReference type="EMBL" id="QDT19232.1"/>
    </source>
</evidence>
<evidence type="ECO:0000256" key="2">
    <source>
        <dbReference type="SAM" id="MobiDB-lite"/>
    </source>
</evidence>
<dbReference type="EMBL" id="CP036266">
    <property type="protein sequence ID" value="QDT19232.1"/>
    <property type="molecule type" value="Genomic_DNA"/>
</dbReference>
<keyword evidence="3" id="KW-0472">Membrane</keyword>
<keyword evidence="3" id="KW-0812">Transmembrane</keyword>
<dbReference type="Pfam" id="PF07593">
    <property type="entry name" value="UnbV_ASPIC"/>
    <property type="match status" value="1"/>
</dbReference>
<dbReference type="InterPro" id="IPR028994">
    <property type="entry name" value="Integrin_alpha_N"/>
</dbReference>
<dbReference type="OrthoDB" id="5287961at2"/>
<reference evidence="5 6" key="1">
    <citation type="submission" date="2019-02" db="EMBL/GenBank/DDBJ databases">
        <title>Deep-cultivation of Planctomycetes and their phenomic and genomic characterization uncovers novel biology.</title>
        <authorList>
            <person name="Wiegand S."/>
            <person name="Jogler M."/>
            <person name="Boedeker C."/>
            <person name="Pinto D."/>
            <person name="Vollmers J."/>
            <person name="Rivas-Marin E."/>
            <person name="Kohn T."/>
            <person name="Peeters S.H."/>
            <person name="Heuer A."/>
            <person name="Rast P."/>
            <person name="Oberbeckmann S."/>
            <person name="Bunk B."/>
            <person name="Jeske O."/>
            <person name="Meyerdierks A."/>
            <person name="Storesund J.E."/>
            <person name="Kallscheuer N."/>
            <person name="Luecker S."/>
            <person name="Lage O.M."/>
            <person name="Pohl T."/>
            <person name="Merkel B.J."/>
            <person name="Hornburger P."/>
            <person name="Mueller R.-W."/>
            <person name="Bruemmer F."/>
            <person name="Labrenz M."/>
            <person name="Spormann A.M."/>
            <person name="Op den Camp H."/>
            <person name="Overmann J."/>
            <person name="Amann R."/>
            <person name="Jetten M.S.M."/>
            <person name="Mascher T."/>
            <person name="Medema M.H."/>
            <person name="Devos D.P."/>
            <person name="Kaster A.-K."/>
            <person name="Ovreas L."/>
            <person name="Rohde M."/>
            <person name="Galperin M.Y."/>
            <person name="Jogler C."/>
        </authorList>
    </citation>
    <scope>NUCLEOTIDE SEQUENCE [LARGE SCALE GENOMIC DNA]</scope>
    <source>
        <strain evidence="5 6">HG66A1</strain>
    </source>
</reference>
<dbReference type="InterPro" id="IPR011519">
    <property type="entry name" value="UnbV_ASPIC"/>
</dbReference>
<dbReference type="PANTHER" id="PTHR16026:SF0">
    <property type="entry name" value="CARTILAGE ACIDIC PROTEIN 1"/>
    <property type="match status" value="1"/>
</dbReference>
<dbReference type="InterPro" id="IPR013517">
    <property type="entry name" value="FG-GAP"/>
</dbReference>
<dbReference type="Gene3D" id="2.130.10.130">
    <property type="entry name" value="Integrin alpha, N-terminal"/>
    <property type="match status" value="1"/>
</dbReference>
<keyword evidence="6" id="KW-1185">Reference proteome</keyword>
<accession>A0A517PIL7</accession>
<feature type="region of interest" description="Disordered" evidence="2">
    <location>
        <begin position="1"/>
        <end position="22"/>
    </location>
</feature>
<keyword evidence="1" id="KW-0732">Signal</keyword>
<feature type="transmembrane region" description="Helical" evidence="3">
    <location>
        <begin position="29"/>
        <end position="50"/>
    </location>
</feature>
<evidence type="ECO:0000256" key="3">
    <source>
        <dbReference type="SAM" id="Phobius"/>
    </source>
</evidence>
<dbReference type="Pfam" id="PF13517">
    <property type="entry name" value="FG-GAP_3"/>
    <property type="match status" value="2"/>
</dbReference>
<sequence length="639" mass="70241">MTDQNNTDLELGPNLEEETEQNDESIGRAFWYSLSVMLVLAVIGGTVFLVNRLNEPETVVKETPLSLPEKREVEEIILPKIPFKDITEEAGIAFVHNNGAAGEKLLPETMGGGAAFFDYDNDGDQDLLLVGSTDWPWTDSSRKVKPDASSLALYQNDGTGKFKDVTEDMGLDISMYGMGVACGDYNNDGLVDLFVSCLESNYLFKNEGNRFVDVTSQAGVGGPDKLWSTSCGWFDYDRDGDLDLLVCNYVDWTPAYDRAQNFTLKGGIRAYGRPQNFNGVNPLLYENLGNGTFRDQTDQAGLKIISPGTGVPLAKSLGLHFYDFDQDGYLDVLITNDTVQNLLFHNQQDGTFKEIAALSGVAFDMDGNARGAMGVDIATFRNDETLGIAIGNFANEMTALYTSPGKEMQFIDEAVSNGLGPQTRMALTFGVFFFDADLDGRLDLFSANGHLEEDINIVQERQHYEQSPQLFWNCGAQHATEFLPLGEALVGSDFVKPLVGRGATFADIDADGDLDLLIMTTGNKPRLLRNEQATGNHWVRFRLTSAPAGDQKPNQLVSNHDALGAEVRIKTKTGTQSRLLMPTRSYISQTELPVTFGLGTETEIQSVNIQWPSGKVTTLENLKADKLYQISEQDGLVDK</sequence>